<proteinExistence type="predicted"/>
<evidence type="ECO:0000256" key="10">
    <source>
        <dbReference type="ARBA" id="ARBA00023180"/>
    </source>
</evidence>
<dbReference type="PROSITE" id="PS50853">
    <property type="entry name" value="FN3"/>
    <property type="match status" value="3"/>
</dbReference>
<dbReference type="PANTHER" id="PTHR46957:SF3">
    <property type="entry name" value="CYTOKINE RECEPTOR"/>
    <property type="match status" value="1"/>
</dbReference>
<evidence type="ECO:0000256" key="4">
    <source>
        <dbReference type="ARBA" id="ARBA00022729"/>
    </source>
</evidence>
<evidence type="ECO:0000256" key="5">
    <source>
        <dbReference type="ARBA" id="ARBA00022737"/>
    </source>
</evidence>
<dbReference type="InterPro" id="IPR013783">
    <property type="entry name" value="Ig-like_fold"/>
</dbReference>
<dbReference type="InterPro" id="IPR050713">
    <property type="entry name" value="RTP_Phos/Ushers"/>
</dbReference>
<accession>A0A1L8DL57</accession>
<dbReference type="InterPro" id="IPR000242">
    <property type="entry name" value="PTP_cat"/>
</dbReference>
<dbReference type="GO" id="GO:0009653">
    <property type="term" value="P:anatomical structure morphogenesis"/>
    <property type="evidence" value="ECO:0007669"/>
    <property type="project" value="UniProtKB-ARBA"/>
</dbReference>
<dbReference type="PROSITE" id="PS00383">
    <property type="entry name" value="TYR_PHOSPHATASE_1"/>
    <property type="match status" value="1"/>
</dbReference>
<feature type="domain" description="Fibronectin type-III" evidence="16">
    <location>
        <begin position="611"/>
        <end position="713"/>
    </location>
</feature>
<dbReference type="FunFam" id="3.90.190.10:FF:000102">
    <property type="entry name" value="Receptor-type tyrosine-protein phosphatase"/>
    <property type="match status" value="1"/>
</dbReference>
<dbReference type="Gene3D" id="3.90.190.10">
    <property type="entry name" value="Protein tyrosine phosphatase superfamily"/>
    <property type="match status" value="1"/>
</dbReference>
<evidence type="ECO:0000256" key="13">
    <source>
        <dbReference type="SAM" id="SignalP"/>
    </source>
</evidence>
<evidence type="ECO:0000256" key="12">
    <source>
        <dbReference type="SAM" id="Phobius"/>
    </source>
</evidence>
<dbReference type="SMART" id="SM00194">
    <property type="entry name" value="PTPc"/>
    <property type="match status" value="1"/>
</dbReference>
<keyword evidence="10" id="KW-0325">Glycoprotein</keyword>
<sequence>MVKMLQRIRNTPDMLGIVVFFICMAMGCGEEVAVGVGANEGIRKLSYGQNSAFEFHYTTTPFSIEFIEEPPVKFIYFNYTRIESNATEFGNNFVMFDPGRKALTGLTPCSLYMVFGEMKNLATNRTFNHTQAISTDYAVPVTVISWIIPFGDSIELQWNTSNSDCVAHYRVKVSSGDFVYGANTTKCDWSVDNLAPCTGYEIEIATVNVFAEIVGVLEEKEVTSFVDPGPVEELEAHGLPLEVTWQAPVEGYECVTDYTVKLGEGECMDEGACLWNYLNTSTNLRGVFDTVDACTKYTIVVYTNGQEDGSNSSLVVDTMYVAPGMLESLNVTEITPSRLRVFWEAPTENSHCIEHYLIKWGNGEVTTKDEEIILENLEPCVTYMVAVSIVDVMGNEGHALSLQITMSDDTPGMVESPRTTATSSELIVSWERPIYAGHCIANYRLQILGDHMHQEDHDHIGTDVTFTFQRMTACRKVSVRIYARTKEGSESEPRTLTTRIPGRVTETPFNPQLMYKTKSSLALKASLTDSFIDCELVKAKFTCTSQENEIVAEVFDDEVPPLFENSTEFLAIVEHLPPYTTFNCSVSVLTSAGWSRAAFASFQTEEDYPGEPTLLSILGTTNRGFHLNWLRPHHANGLVNAYRLEIQQVEPLYLVPSSCPPIILSNFTEETHLQEFVFDRGAPSFVYFVQVAAVNGAGVGVYTRPIVIKTLPDKPEQVSGFAVRAIDGPFTPFLYNATVTIGWTIPCVSNGALEAFEGEFFGTKGPEDRHEVTWEYPIRGSVRENYTYSYDNLRPEYQYKVTIRARVRNITTTSDSTMKEFYSPAGIPDTFGIENWATIDVFSSPNPTRSADVTVSPSIFNSTSGDIVFVALLVSEHGCQDDPKPRYGVIESESCSMAVMRWQEAIEFSCIPQYQTTCIRWPPGEKTTDFIYTIGQDDCEDAEGFCNGHLRPNTEYSVVIRTFTSHGFSDSAVMRFRTDALVALTVIIGIVTGCLLVAFIVGLFIAKRTMLKWSTDDMMSDDAVPNVELKKFSDHYIGLMRNSKENLTKEFKLLNSVSMEQDFSMAAAKHNETKNRYVNIVPYDMNRVLLSTEDGETEYINASYISGFKRSKDYIATQGPKLETCYDFWRMCLQCNVKRIVMLTLLREDDKVKCYGYYPMGNMKNRSIQFRDIHIQLESDSEYPIYRKRIFLVKKENVEKTVTQYHFTKWPDHGCPQNPSDLIEFTRMYQIEKKNSTSPTVVHCSAGVGRTGTFIALDIIMQTLRTRKTINIYEIVRRLRTERMKMVQTFHQYCLLYQCAYILVNKTSSMRWSKKSVLSRRMSRIPQTPSNSSIQSLGREIPTHSAILNAGGQQKTNPDADSVV</sequence>
<dbReference type="EMBL" id="GFDF01006933">
    <property type="protein sequence ID" value="JAV07151.1"/>
    <property type="molecule type" value="Transcribed_RNA"/>
</dbReference>
<evidence type="ECO:0000256" key="8">
    <source>
        <dbReference type="ARBA" id="ARBA00022989"/>
    </source>
</evidence>
<evidence type="ECO:0000256" key="7">
    <source>
        <dbReference type="ARBA" id="ARBA00022912"/>
    </source>
</evidence>
<dbReference type="Gene3D" id="2.60.40.10">
    <property type="entry name" value="Immunoglobulins"/>
    <property type="match status" value="3"/>
</dbReference>
<feature type="domain" description="Fibronectin type-III" evidence="16">
    <location>
        <begin position="410"/>
        <end position="501"/>
    </location>
</feature>
<keyword evidence="8 12" id="KW-1133">Transmembrane helix</keyword>
<dbReference type="CDD" id="cd00063">
    <property type="entry name" value="FN3"/>
    <property type="match status" value="3"/>
</dbReference>
<keyword evidence="6" id="KW-0378">Hydrolase</keyword>
<evidence type="ECO:0000259" key="15">
    <source>
        <dbReference type="PROSITE" id="PS50056"/>
    </source>
</evidence>
<feature type="signal peptide" evidence="13">
    <location>
        <begin position="1"/>
        <end position="29"/>
    </location>
</feature>
<evidence type="ECO:0000256" key="9">
    <source>
        <dbReference type="ARBA" id="ARBA00023136"/>
    </source>
</evidence>
<dbReference type="GO" id="GO:0048666">
    <property type="term" value="P:neuron development"/>
    <property type="evidence" value="ECO:0007669"/>
    <property type="project" value="UniProtKB-ARBA"/>
</dbReference>
<dbReference type="InterPro" id="IPR036116">
    <property type="entry name" value="FN3_sf"/>
</dbReference>
<dbReference type="SUPFAM" id="SSF52799">
    <property type="entry name" value="(Phosphotyrosine protein) phosphatases II"/>
    <property type="match status" value="1"/>
</dbReference>
<organism evidence="17">
    <name type="scientific">Nyssomyia neivai</name>
    <dbReference type="NCBI Taxonomy" id="330878"/>
    <lineage>
        <taxon>Eukaryota</taxon>
        <taxon>Metazoa</taxon>
        <taxon>Ecdysozoa</taxon>
        <taxon>Arthropoda</taxon>
        <taxon>Hexapoda</taxon>
        <taxon>Insecta</taxon>
        <taxon>Pterygota</taxon>
        <taxon>Neoptera</taxon>
        <taxon>Endopterygota</taxon>
        <taxon>Diptera</taxon>
        <taxon>Nematocera</taxon>
        <taxon>Psychodoidea</taxon>
        <taxon>Psychodidae</taxon>
        <taxon>Nyssomyia</taxon>
    </lineage>
</organism>
<dbReference type="Pfam" id="PF18861">
    <property type="entry name" value="PTP_tm"/>
    <property type="match status" value="1"/>
</dbReference>
<dbReference type="EC" id="3.1.3.48" evidence="2"/>
<dbReference type="GO" id="GO:0004725">
    <property type="term" value="F:protein tyrosine phosphatase activity"/>
    <property type="evidence" value="ECO:0007669"/>
    <property type="project" value="UniProtKB-EC"/>
</dbReference>
<dbReference type="PRINTS" id="PR00700">
    <property type="entry name" value="PRTYPHPHTASE"/>
</dbReference>
<dbReference type="InterPro" id="IPR016130">
    <property type="entry name" value="Tyr_Pase_AS"/>
</dbReference>
<feature type="transmembrane region" description="Helical" evidence="12">
    <location>
        <begin position="980"/>
        <end position="1006"/>
    </location>
</feature>
<dbReference type="CDD" id="cd00047">
    <property type="entry name" value="PTPc"/>
    <property type="match status" value="1"/>
</dbReference>
<dbReference type="Pfam" id="PF00041">
    <property type="entry name" value="fn3"/>
    <property type="match status" value="1"/>
</dbReference>
<dbReference type="InterPro" id="IPR041201">
    <property type="entry name" value="PTPRJ_TM"/>
</dbReference>
<evidence type="ECO:0000259" key="14">
    <source>
        <dbReference type="PROSITE" id="PS50055"/>
    </source>
</evidence>
<dbReference type="GO" id="GO:0016020">
    <property type="term" value="C:membrane"/>
    <property type="evidence" value="ECO:0007669"/>
    <property type="project" value="UniProtKB-SubCell"/>
</dbReference>
<dbReference type="PROSITE" id="PS50056">
    <property type="entry name" value="TYR_PHOSPHATASE_2"/>
    <property type="match status" value="1"/>
</dbReference>
<evidence type="ECO:0000256" key="3">
    <source>
        <dbReference type="ARBA" id="ARBA00022692"/>
    </source>
</evidence>
<dbReference type="PANTHER" id="PTHR46957">
    <property type="entry name" value="CYTOKINE RECEPTOR"/>
    <property type="match status" value="1"/>
</dbReference>
<dbReference type="SMART" id="SM00404">
    <property type="entry name" value="PTPc_motif"/>
    <property type="match status" value="1"/>
</dbReference>
<dbReference type="PROSITE" id="PS50055">
    <property type="entry name" value="TYR_PHOSPHATASE_PTP"/>
    <property type="match status" value="1"/>
</dbReference>
<evidence type="ECO:0000256" key="1">
    <source>
        <dbReference type="ARBA" id="ARBA00004479"/>
    </source>
</evidence>
<comment type="subcellular location">
    <subcellularLocation>
        <location evidence="1">Membrane</location>
        <topology evidence="1">Single-pass type I membrane protein</topology>
    </subcellularLocation>
</comment>
<evidence type="ECO:0000313" key="17">
    <source>
        <dbReference type="EMBL" id="JAV07151.1"/>
    </source>
</evidence>
<feature type="domain" description="Tyrosine-protein phosphatase" evidence="14">
    <location>
        <begin position="1047"/>
        <end position="1303"/>
    </location>
</feature>
<keyword evidence="3 12" id="KW-0812">Transmembrane</keyword>
<evidence type="ECO:0000256" key="2">
    <source>
        <dbReference type="ARBA" id="ARBA00013064"/>
    </source>
</evidence>
<dbReference type="SUPFAM" id="SSF49265">
    <property type="entry name" value="Fibronectin type III"/>
    <property type="match status" value="4"/>
</dbReference>
<dbReference type="Pfam" id="PF00102">
    <property type="entry name" value="Y_phosphatase"/>
    <property type="match status" value="1"/>
</dbReference>
<evidence type="ECO:0000256" key="6">
    <source>
        <dbReference type="ARBA" id="ARBA00022801"/>
    </source>
</evidence>
<name>A0A1L8DL57_9DIPT</name>
<dbReference type="InterPro" id="IPR003595">
    <property type="entry name" value="Tyr_Pase_cat"/>
</dbReference>
<keyword evidence="4 13" id="KW-0732">Signal</keyword>
<keyword evidence="9 12" id="KW-0472">Membrane</keyword>
<dbReference type="SMART" id="SM00060">
    <property type="entry name" value="FN3"/>
    <property type="match status" value="8"/>
</dbReference>
<feature type="domain" description="Fibronectin type-III" evidence="16">
    <location>
        <begin position="322"/>
        <end position="409"/>
    </location>
</feature>
<dbReference type="InterPro" id="IPR029021">
    <property type="entry name" value="Prot-tyrosine_phosphatase-like"/>
</dbReference>
<comment type="catalytic activity">
    <reaction evidence="11">
        <text>O-phospho-L-tyrosyl-[protein] + H2O = L-tyrosyl-[protein] + phosphate</text>
        <dbReference type="Rhea" id="RHEA:10684"/>
        <dbReference type="Rhea" id="RHEA-COMP:10136"/>
        <dbReference type="Rhea" id="RHEA-COMP:20101"/>
        <dbReference type="ChEBI" id="CHEBI:15377"/>
        <dbReference type="ChEBI" id="CHEBI:43474"/>
        <dbReference type="ChEBI" id="CHEBI:46858"/>
        <dbReference type="ChEBI" id="CHEBI:61978"/>
        <dbReference type="EC" id="3.1.3.48"/>
    </reaction>
</comment>
<reference evidence="17" key="1">
    <citation type="submission" date="2016-12" db="EMBL/GenBank/DDBJ databases">
        <title>An insight into the sialome and mialome of the sand fly, Nyssomyia neivai.</title>
        <authorList>
            <person name="Sebastian V."/>
            <person name="Goulart T.M."/>
            <person name="Oliveira W."/>
            <person name="Calvo E."/>
            <person name="Oliveira L.F."/>
            <person name="Pinto M.C."/>
            <person name="Rosselino A.M."/>
            <person name="Ribeiro J.M."/>
        </authorList>
    </citation>
    <scope>NUCLEOTIDE SEQUENCE</scope>
</reference>
<keyword evidence="7" id="KW-0904">Protein phosphatase</keyword>
<evidence type="ECO:0000259" key="16">
    <source>
        <dbReference type="PROSITE" id="PS50853"/>
    </source>
</evidence>
<evidence type="ECO:0000256" key="11">
    <source>
        <dbReference type="ARBA" id="ARBA00051722"/>
    </source>
</evidence>
<keyword evidence="5" id="KW-0677">Repeat</keyword>
<dbReference type="InterPro" id="IPR003961">
    <property type="entry name" value="FN3_dom"/>
</dbReference>
<feature type="chain" id="PRO_5013063885" description="protein-tyrosine-phosphatase" evidence="13">
    <location>
        <begin position="30"/>
        <end position="1364"/>
    </location>
</feature>
<dbReference type="InterPro" id="IPR000387">
    <property type="entry name" value="Tyr_Pase_dom"/>
</dbReference>
<feature type="domain" description="Tyrosine specific protein phosphatases" evidence="15">
    <location>
        <begin position="1220"/>
        <end position="1294"/>
    </location>
</feature>
<protein>
    <recommendedName>
        <fullName evidence="2">protein-tyrosine-phosphatase</fullName>
        <ecNumber evidence="2">3.1.3.48</ecNumber>
    </recommendedName>
</protein>
<dbReference type="PROSITE" id="PS51257">
    <property type="entry name" value="PROKAR_LIPOPROTEIN"/>
    <property type="match status" value="1"/>
</dbReference>